<dbReference type="PANTHER" id="PTHR30055">
    <property type="entry name" value="HTH-TYPE TRANSCRIPTIONAL REGULATOR RUTR"/>
    <property type="match status" value="1"/>
</dbReference>
<dbReference type="SUPFAM" id="SSF46689">
    <property type="entry name" value="Homeodomain-like"/>
    <property type="match status" value="1"/>
</dbReference>
<dbReference type="InterPro" id="IPR001647">
    <property type="entry name" value="HTH_TetR"/>
</dbReference>
<keyword evidence="1" id="KW-0805">Transcription regulation</keyword>
<dbReference type="InterPro" id="IPR050109">
    <property type="entry name" value="HTH-type_TetR-like_transc_reg"/>
</dbReference>
<dbReference type="AlphaFoldDB" id="A0A7H0IPH5"/>
<accession>A0A7H0IPH5</accession>
<dbReference type="SUPFAM" id="SSF48498">
    <property type="entry name" value="Tetracyclin repressor-like, C-terminal domain"/>
    <property type="match status" value="1"/>
</dbReference>
<dbReference type="PRINTS" id="PR00455">
    <property type="entry name" value="HTHTETR"/>
</dbReference>
<evidence type="ECO:0000313" key="7">
    <source>
        <dbReference type="Proteomes" id="UP000516052"/>
    </source>
</evidence>
<dbReference type="GO" id="GO:0000976">
    <property type="term" value="F:transcription cis-regulatory region binding"/>
    <property type="evidence" value="ECO:0007669"/>
    <property type="project" value="TreeGrafter"/>
</dbReference>
<dbReference type="Gene3D" id="1.10.10.60">
    <property type="entry name" value="Homeodomain-like"/>
    <property type="match status" value="1"/>
</dbReference>
<keyword evidence="2 4" id="KW-0238">DNA-binding</keyword>
<organism evidence="6 7">
    <name type="scientific">Streptomyces roseirectus</name>
    <dbReference type="NCBI Taxonomy" id="2768066"/>
    <lineage>
        <taxon>Bacteria</taxon>
        <taxon>Bacillati</taxon>
        <taxon>Actinomycetota</taxon>
        <taxon>Actinomycetes</taxon>
        <taxon>Kitasatosporales</taxon>
        <taxon>Streptomycetaceae</taxon>
        <taxon>Streptomyces</taxon>
    </lineage>
</organism>
<keyword evidence="7" id="KW-1185">Reference proteome</keyword>
<dbReference type="InterPro" id="IPR011075">
    <property type="entry name" value="TetR_C"/>
</dbReference>
<dbReference type="Gene3D" id="1.10.357.10">
    <property type="entry name" value="Tetracycline Repressor, domain 2"/>
    <property type="match status" value="1"/>
</dbReference>
<evidence type="ECO:0000313" key="6">
    <source>
        <dbReference type="EMBL" id="QNP74691.1"/>
    </source>
</evidence>
<dbReference type="PANTHER" id="PTHR30055:SF148">
    <property type="entry name" value="TETR-FAMILY TRANSCRIPTIONAL REGULATOR"/>
    <property type="match status" value="1"/>
</dbReference>
<dbReference type="InterPro" id="IPR009057">
    <property type="entry name" value="Homeodomain-like_sf"/>
</dbReference>
<gene>
    <name evidence="6" type="ORF">IAG44_38070</name>
</gene>
<dbReference type="Pfam" id="PF00440">
    <property type="entry name" value="TetR_N"/>
    <property type="match status" value="1"/>
</dbReference>
<feature type="domain" description="HTH tetR-type" evidence="5">
    <location>
        <begin position="17"/>
        <end position="77"/>
    </location>
</feature>
<dbReference type="Proteomes" id="UP000516052">
    <property type="component" value="Chromosome"/>
</dbReference>
<feature type="DNA-binding region" description="H-T-H motif" evidence="4">
    <location>
        <begin position="40"/>
        <end position="59"/>
    </location>
</feature>
<evidence type="ECO:0000256" key="2">
    <source>
        <dbReference type="ARBA" id="ARBA00023125"/>
    </source>
</evidence>
<evidence type="ECO:0000256" key="4">
    <source>
        <dbReference type="PROSITE-ProRule" id="PRU00335"/>
    </source>
</evidence>
<dbReference type="KEGG" id="sroi:IAG44_38070"/>
<dbReference type="GO" id="GO:0003700">
    <property type="term" value="F:DNA-binding transcription factor activity"/>
    <property type="evidence" value="ECO:0007669"/>
    <property type="project" value="TreeGrafter"/>
</dbReference>
<evidence type="ECO:0000259" key="5">
    <source>
        <dbReference type="PROSITE" id="PS50977"/>
    </source>
</evidence>
<dbReference type="InterPro" id="IPR036271">
    <property type="entry name" value="Tet_transcr_reg_TetR-rel_C_sf"/>
</dbReference>
<keyword evidence="3" id="KW-0804">Transcription</keyword>
<dbReference type="PROSITE" id="PS50977">
    <property type="entry name" value="HTH_TETR_2"/>
    <property type="match status" value="1"/>
</dbReference>
<proteinExistence type="predicted"/>
<evidence type="ECO:0000256" key="3">
    <source>
        <dbReference type="ARBA" id="ARBA00023163"/>
    </source>
</evidence>
<dbReference type="Pfam" id="PF16859">
    <property type="entry name" value="TetR_C_11"/>
    <property type="match status" value="1"/>
</dbReference>
<dbReference type="EMBL" id="CP060828">
    <property type="protein sequence ID" value="QNP74691.1"/>
    <property type="molecule type" value="Genomic_DNA"/>
</dbReference>
<protein>
    <submittedName>
        <fullName evidence="6">TetR/AcrR family transcriptional regulator</fullName>
    </submittedName>
</protein>
<reference evidence="6 7" key="1">
    <citation type="submission" date="2020-08" db="EMBL/GenBank/DDBJ databases">
        <title>A novel species.</title>
        <authorList>
            <person name="Gao J."/>
        </authorList>
    </citation>
    <scope>NUCLEOTIDE SEQUENCE [LARGE SCALE GENOMIC DNA]</scope>
    <source>
        <strain evidence="6 7">CRXT-G-22</strain>
    </source>
</reference>
<evidence type="ECO:0000256" key="1">
    <source>
        <dbReference type="ARBA" id="ARBA00023015"/>
    </source>
</evidence>
<name>A0A7H0IPH5_9ACTN</name>
<sequence>MAATSPPAARPGRPRDPGADARILQAAVDELAETGIAGFRTNSVAARAKVAKRTLYSRWPERDELILAALSTFSGRLYPPRTGSLEADLRILYAAMAEVLESPQWLIVFRCSFEFPDFPELYAGFLRDCVDQPLAVLEDVLFDAQRRGELRPDLDRSVAAETFAAALNNFSSHISRRRGVSVAGAREDFLDLFLNGVRAGGA</sequence>
<dbReference type="RefSeq" id="WP_187751615.1">
    <property type="nucleotide sequence ID" value="NZ_CP060828.1"/>
</dbReference>